<evidence type="ECO:0000313" key="2">
    <source>
        <dbReference type="Proteomes" id="UP000198211"/>
    </source>
</evidence>
<reference evidence="2" key="1">
    <citation type="submission" date="2017-03" db="EMBL/GenBank/DDBJ databases">
        <title>Phytopthora megakarya and P. palmivora, two closely related causual agents of cacao black pod achieved similar genome size and gene model numbers by different mechanisms.</title>
        <authorList>
            <person name="Ali S."/>
            <person name="Shao J."/>
            <person name="Larry D.J."/>
            <person name="Kronmiller B."/>
            <person name="Shen D."/>
            <person name="Strem M.D."/>
            <person name="Melnick R.L."/>
            <person name="Guiltinan M.J."/>
            <person name="Tyler B.M."/>
            <person name="Meinhardt L.W."/>
            <person name="Bailey B.A."/>
        </authorList>
    </citation>
    <scope>NUCLEOTIDE SEQUENCE [LARGE SCALE GENOMIC DNA]</scope>
    <source>
        <strain evidence="2">zdho120</strain>
    </source>
</reference>
<gene>
    <name evidence="1" type="ORF">PHMEG_00011460</name>
</gene>
<dbReference type="EMBL" id="NBNE01001220">
    <property type="protein sequence ID" value="OWZ14977.1"/>
    <property type="molecule type" value="Genomic_DNA"/>
</dbReference>
<name>A0A225WD89_9STRA</name>
<sequence>MDNTSYQPTTACFERSNGKPLMFITPITLQAEACCDYLSNYASSVTFAQSLGLDCSRKLNCVGKESGKGLDHSYITMNWVPEILLVIHVIHRELLFQLGGGVRSKETVTFDMSELTYKTSMNLKLSAFL</sequence>
<dbReference type="Proteomes" id="UP000198211">
    <property type="component" value="Unassembled WGS sequence"/>
</dbReference>
<protein>
    <submittedName>
        <fullName evidence="1">Uncharacterized protein</fullName>
    </submittedName>
</protein>
<comment type="caution">
    <text evidence="1">The sequence shown here is derived from an EMBL/GenBank/DDBJ whole genome shotgun (WGS) entry which is preliminary data.</text>
</comment>
<accession>A0A225WD89</accession>
<dbReference type="AlphaFoldDB" id="A0A225WD89"/>
<proteinExistence type="predicted"/>
<evidence type="ECO:0000313" key="1">
    <source>
        <dbReference type="EMBL" id="OWZ14977.1"/>
    </source>
</evidence>
<organism evidence="1 2">
    <name type="scientific">Phytophthora megakarya</name>
    <dbReference type="NCBI Taxonomy" id="4795"/>
    <lineage>
        <taxon>Eukaryota</taxon>
        <taxon>Sar</taxon>
        <taxon>Stramenopiles</taxon>
        <taxon>Oomycota</taxon>
        <taxon>Peronosporomycetes</taxon>
        <taxon>Peronosporales</taxon>
        <taxon>Peronosporaceae</taxon>
        <taxon>Phytophthora</taxon>
    </lineage>
</organism>
<keyword evidence="2" id="KW-1185">Reference proteome</keyword>